<dbReference type="SMART" id="SM00906">
    <property type="entry name" value="Fungal_trans"/>
    <property type="match status" value="1"/>
</dbReference>
<dbReference type="InterPro" id="IPR050987">
    <property type="entry name" value="AtrR-like"/>
</dbReference>
<keyword evidence="2" id="KW-0479">Metal-binding</keyword>
<dbReference type="OrthoDB" id="2110361at2759"/>
<dbReference type="GO" id="GO:0006351">
    <property type="term" value="P:DNA-templated transcription"/>
    <property type="evidence" value="ECO:0007669"/>
    <property type="project" value="InterPro"/>
</dbReference>
<dbReference type="Pfam" id="PF04082">
    <property type="entry name" value="Fungal_trans"/>
    <property type="match status" value="1"/>
</dbReference>
<evidence type="ECO:0000256" key="1">
    <source>
        <dbReference type="ARBA" id="ARBA00004123"/>
    </source>
</evidence>
<dbReference type="CDD" id="cd12148">
    <property type="entry name" value="fungal_TF_MHR"/>
    <property type="match status" value="1"/>
</dbReference>
<gene>
    <name evidence="7" type="primary">nit-4_2</name>
    <name evidence="7" type="ORF">A0J61_02338</name>
</gene>
<dbReference type="PANTHER" id="PTHR46910">
    <property type="entry name" value="TRANSCRIPTION FACTOR PDR1"/>
    <property type="match status" value="1"/>
</dbReference>
<keyword evidence="8" id="KW-1185">Reference proteome</keyword>
<evidence type="ECO:0000256" key="5">
    <source>
        <dbReference type="SAM" id="MobiDB-lite"/>
    </source>
</evidence>
<evidence type="ECO:0000313" key="8">
    <source>
        <dbReference type="Proteomes" id="UP000093000"/>
    </source>
</evidence>
<evidence type="ECO:0000259" key="6">
    <source>
        <dbReference type="SMART" id="SM00906"/>
    </source>
</evidence>
<dbReference type="PANTHER" id="PTHR46910:SF3">
    <property type="entry name" value="HALOTOLERANCE PROTEIN 9-RELATED"/>
    <property type="match status" value="1"/>
</dbReference>
<evidence type="ECO:0000313" key="7">
    <source>
        <dbReference type="EMBL" id="OBZ89611.1"/>
    </source>
</evidence>
<dbReference type="EMBL" id="LUGH01000086">
    <property type="protein sequence ID" value="OBZ89611.1"/>
    <property type="molecule type" value="Genomic_DNA"/>
</dbReference>
<dbReference type="GO" id="GO:0008270">
    <property type="term" value="F:zinc ion binding"/>
    <property type="evidence" value="ECO:0007669"/>
    <property type="project" value="InterPro"/>
</dbReference>
<dbReference type="GO" id="GO:0005634">
    <property type="term" value="C:nucleus"/>
    <property type="evidence" value="ECO:0007669"/>
    <property type="project" value="UniProtKB-SubCell"/>
</dbReference>
<dbReference type="STRING" id="101091.A0A1C7NKF4"/>
<name>A0A1C7NKF4_9FUNG</name>
<feature type="region of interest" description="Disordered" evidence="5">
    <location>
        <begin position="32"/>
        <end position="70"/>
    </location>
</feature>
<sequence length="839" mass="94483">MENLLTSLTNQSIKDIERNDFRIDAFAVNRNQTPIHTQAYQEDDEEEEEEEEEDESSISDESTHSSKLNSSIEDTLANLDLDDYDTLKYTGHSAGLQLIDQKLFKSKTFVPLPGRDDVALRLMSQNELLVVRTGKKKPDTRLDVGFSLNSSIFDEKHNQLQLNSARSSSIDLPTRSIVEKAYGLYFSHIHLFLPLVNKNRFETHDSKSSNVLAQAVLAVAFRFASLHFPKLFTQKKASLYADAYFKKVISQLQDSARPRLRHVQAALLMTLYLDMAEEDVESMQWYMLGKAIRMAQDIGLHRSCSNWNLPLSEIETRHRVFYVCYVLDRLMGARAGKPLTILDRDFDTDMPMAHEVYDDGRAGPSVYHSFISLIKLSEILGRILKALYAPKSKCSNTNAGLDDPTILAVFDRRLKNWRATLDSTENGVIWSQPQKVNLLLFYHTVMLLLHRPFVEYSSTAIVVQGSVDMDKLVAESRQACENAASSISVIIRQKQTLMSDPDSYGPLCLPSCFVYAMFQSSLIHLAITIKNRDSLRRLRLLQRSMTLLKQHRQLASAQRAHNILLLLVKVNKINISNLLENDTGKEDAPYPTFEDDTISQTSPVPSCSEIQLIKSQQNQLTDGHSVSEDTMPKSSWYQRMMNTSIVGGITADLHQGVHNNPSSTQTLDQLLPYTASYQHQSNYMNYQINMPTTKKLDIFHSHQATIYGGSQPTQPSSTIATTTTTTAAAPLLESNAMRHPSMQQLLQNDDSTNYQLITNNGTNTNSTLLSHHHSHIIPRTGLTPTGYQHNFSSHSESVNTSSVPYSNTFDTHASTSSGLNWNDWSVYVNPSPSMPEPSS</sequence>
<accession>A0A1C7NKF4</accession>
<evidence type="ECO:0000256" key="3">
    <source>
        <dbReference type="ARBA" id="ARBA00023125"/>
    </source>
</evidence>
<feature type="compositionally biased region" description="Acidic residues" evidence="5">
    <location>
        <begin position="41"/>
        <end position="58"/>
    </location>
</feature>
<proteinExistence type="predicted"/>
<keyword evidence="4" id="KW-0539">Nucleus</keyword>
<dbReference type="Proteomes" id="UP000093000">
    <property type="component" value="Unassembled WGS sequence"/>
</dbReference>
<evidence type="ECO:0000256" key="2">
    <source>
        <dbReference type="ARBA" id="ARBA00022723"/>
    </source>
</evidence>
<organism evidence="7 8">
    <name type="scientific">Choanephora cucurbitarum</name>
    <dbReference type="NCBI Taxonomy" id="101091"/>
    <lineage>
        <taxon>Eukaryota</taxon>
        <taxon>Fungi</taxon>
        <taxon>Fungi incertae sedis</taxon>
        <taxon>Mucoromycota</taxon>
        <taxon>Mucoromycotina</taxon>
        <taxon>Mucoromycetes</taxon>
        <taxon>Mucorales</taxon>
        <taxon>Mucorineae</taxon>
        <taxon>Choanephoraceae</taxon>
        <taxon>Choanephoroideae</taxon>
        <taxon>Choanephora</taxon>
    </lineage>
</organism>
<dbReference type="InterPro" id="IPR007219">
    <property type="entry name" value="XnlR_reg_dom"/>
</dbReference>
<dbReference type="GO" id="GO:0003700">
    <property type="term" value="F:DNA-binding transcription factor activity"/>
    <property type="evidence" value="ECO:0007669"/>
    <property type="project" value="InterPro"/>
</dbReference>
<keyword evidence="3" id="KW-0238">DNA-binding</keyword>
<dbReference type="InParanoid" id="A0A1C7NKF4"/>
<evidence type="ECO:0000256" key="4">
    <source>
        <dbReference type="ARBA" id="ARBA00023242"/>
    </source>
</evidence>
<dbReference type="AlphaFoldDB" id="A0A1C7NKF4"/>
<feature type="domain" description="Xylanolytic transcriptional activator regulatory" evidence="6">
    <location>
        <begin position="284"/>
        <end position="359"/>
    </location>
</feature>
<comment type="subcellular location">
    <subcellularLocation>
        <location evidence="1">Nucleus</location>
    </subcellularLocation>
</comment>
<reference evidence="7 8" key="1">
    <citation type="submission" date="2016-03" db="EMBL/GenBank/DDBJ databases">
        <title>Choanephora cucurbitarum.</title>
        <authorList>
            <person name="Min B."/>
            <person name="Park H."/>
            <person name="Park J.-H."/>
            <person name="Shin H.-D."/>
            <person name="Choi I.-G."/>
        </authorList>
    </citation>
    <scope>NUCLEOTIDE SEQUENCE [LARGE SCALE GENOMIC DNA]</scope>
    <source>
        <strain evidence="7 8">KUS-F28377</strain>
    </source>
</reference>
<dbReference type="GO" id="GO:0003677">
    <property type="term" value="F:DNA binding"/>
    <property type="evidence" value="ECO:0007669"/>
    <property type="project" value="UniProtKB-KW"/>
</dbReference>
<comment type="caution">
    <text evidence="7">The sequence shown here is derived from an EMBL/GenBank/DDBJ whole genome shotgun (WGS) entry which is preliminary data.</text>
</comment>
<protein>
    <submittedName>
        <fullName evidence="7">Nitrogen assimilation transcription factor nit-4</fullName>
    </submittedName>
</protein>